<reference evidence="2 3" key="1">
    <citation type="submission" date="2016-10" db="EMBL/GenBank/DDBJ databases">
        <authorList>
            <person name="de Groot N.N."/>
        </authorList>
    </citation>
    <scope>NUCLEOTIDE SEQUENCE [LARGE SCALE GENOMIC DNA]</scope>
    <source>
        <strain evidence="2 3">LMG 2247</strain>
    </source>
</reference>
<accession>A0A1G8NK88</accession>
<dbReference type="EMBL" id="FNCJ01000035">
    <property type="protein sequence ID" value="SDI80644.1"/>
    <property type="molecule type" value="Genomic_DNA"/>
</dbReference>
<keyword evidence="1" id="KW-1133">Transmembrane helix</keyword>
<evidence type="ECO:0000256" key="1">
    <source>
        <dbReference type="SAM" id="Phobius"/>
    </source>
</evidence>
<sequence>MHAYYSLRAGSNPNPSGLPLADVIDLFTRVFALLRQDGYFDEAFGFTCVDAGDVDGKVRDVGLEILLNVRKKGLWPIEEAASMYKEDDLFDMIEFLFQYVSKPVDGTMHSYAGCGMHWETFNKRDGQQDFREKINAVLSHYEKRFALSENGQVLHEPESGFEPIFNADIPSDDANVSGRVAAATLQYRRHGATIADRRQAVRELADVLEYLRPKMKELITSKDEADLFNIANNFGVRHHNEKQKTGYDASLWLSWMFYYYLSTIHVVLRKMRRE</sequence>
<gene>
    <name evidence="2" type="ORF">SAMN05216466_13540</name>
</gene>
<evidence type="ECO:0000313" key="3">
    <source>
        <dbReference type="Proteomes" id="UP000199706"/>
    </source>
</evidence>
<dbReference type="OrthoDB" id="8479006at2"/>
<dbReference type="Proteomes" id="UP000199706">
    <property type="component" value="Unassembled WGS sequence"/>
</dbReference>
<dbReference type="AlphaFoldDB" id="A0A1G8NK88"/>
<feature type="transmembrane region" description="Helical" evidence="1">
    <location>
        <begin position="249"/>
        <end position="268"/>
    </location>
</feature>
<organism evidence="2 3">
    <name type="scientific">Paraburkholderia phenazinium</name>
    <dbReference type="NCBI Taxonomy" id="60549"/>
    <lineage>
        <taxon>Bacteria</taxon>
        <taxon>Pseudomonadati</taxon>
        <taxon>Pseudomonadota</taxon>
        <taxon>Betaproteobacteria</taxon>
        <taxon>Burkholderiales</taxon>
        <taxon>Burkholderiaceae</taxon>
        <taxon>Paraburkholderia</taxon>
    </lineage>
</organism>
<protein>
    <submittedName>
        <fullName evidence="2">Uncharacterized protein</fullName>
    </submittedName>
</protein>
<keyword evidence="1" id="KW-0472">Membrane</keyword>
<proteinExistence type="predicted"/>
<evidence type="ECO:0000313" key="2">
    <source>
        <dbReference type="EMBL" id="SDI80644.1"/>
    </source>
</evidence>
<name>A0A1G8NK88_9BURK</name>
<dbReference type="RefSeq" id="WP_090695893.1">
    <property type="nucleotide sequence ID" value="NZ_FNCJ01000035.1"/>
</dbReference>
<keyword evidence="1" id="KW-0812">Transmembrane</keyword>